<evidence type="ECO:0000313" key="1">
    <source>
        <dbReference type="EMBL" id="KAI0030791.1"/>
    </source>
</evidence>
<gene>
    <name evidence="1" type="ORF">K488DRAFT_79434</name>
</gene>
<name>A0ACB8QG28_9AGAM</name>
<dbReference type="EMBL" id="MU273605">
    <property type="protein sequence ID" value="KAI0030791.1"/>
    <property type="molecule type" value="Genomic_DNA"/>
</dbReference>
<proteinExistence type="predicted"/>
<reference evidence="1" key="2">
    <citation type="journal article" date="2022" name="New Phytol.">
        <title>Evolutionary transition to the ectomycorrhizal habit in the genomes of a hyperdiverse lineage of mushroom-forming fungi.</title>
        <authorList>
            <person name="Looney B."/>
            <person name="Miyauchi S."/>
            <person name="Morin E."/>
            <person name="Drula E."/>
            <person name="Courty P.E."/>
            <person name="Kohler A."/>
            <person name="Kuo A."/>
            <person name="LaButti K."/>
            <person name="Pangilinan J."/>
            <person name="Lipzen A."/>
            <person name="Riley R."/>
            <person name="Andreopoulos W."/>
            <person name="He G."/>
            <person name="Johnson J."/>
            <person name="Nolan M."/>
            <person name="Tritt A."/>
            <person name="Barry K.W."/>
            <person name="Grigoriev I.V."/>
            <person name="Nagy L.G."/>
            <person name="Hibbett D."/>
            <person name="Henrissat B."/>
            <person name="Matheny P.B."/>
            <person name="Labbe J."/>
            <person name="Martin F.M."/>
        </authorList>
    </citation>
    <scope>NUCLEOTIDE SEQUENCE</scope>
    <source>
        <strain evidence="1">EC-137</strain>
    </source>
</reference>
<protein>
    <submittedName>
        <fullName evidence="1">Rec8 like protein-domain-containing protein</fullName>
    </submittedName>
</protein>
<accession>A0ACB8QG28</accession>
<reference evidence="1" key="1">
    <citation type="submission" date="2021-02" db="EMBL/GenBank/DDBJ databases">
        <authorList>
            <consortium name="DOE Joint Genome Institute"/>
            <person name="Ahrendt S."/>
            <person name="Looney B.P."/>
            <person name="Miyauchi S."/>
            <person name="Morin E."/>
            <person name="Drula E."/>
            <person name="Courty P.E."/>
            <person name="Chicoki N."/>
            <person name="Fauchery L."/>
            <person name="Kohler A."/>
            <person name="Kuo A."/>
            <person name="Labutti K."/>
            <person name="Pangilinan J."/>
            <person name="Lipzen A."/>
            <person name="Riley R."/>
            <person name="Andreopoulos W."/>
            <person name="He G."/>
            <person name="Johnson J."/>
            <person name="Barry K.W."/>
            <person name="Grigoriev I.V."/>
            <person name="Nagy L."/>
            <person name="Hibbett D."/>
            <person name="Henrissat B."/>
            <person name="Matheny P.B."/>
            <person name="Labbe J."/>
            <person name="Martin F."/>
        </authorList>
    </citation>
    <scope>NUCLEOTIDE SEQUENCE</scope>
    <source>
        <strain evidence="1">EC-137</strain>
    </source>
</reference>
<evidence type="ECO:0000313" key="2">
    <source>
        <dbReference type="Proteomes" id="UP000814128"/>
    </source>
</evidence>
<organism evidence="1 2">
    <name type="scientific">Vararia minispora EC-137</name>
    <dbReference type="NCBI Taxonomy" id="1314806"/>
    <lineage>
        <taxon>Eukaryota</taxon>
        <taxon>Fungi</taxon>
        <taxon>Dikarya</taxon>
        <taxon>Basidiomycota</taxon>
        <taxon>Agaricomycotina</taxon>
        <taxon>Agaricomycetes</taxon>
        <taxon>Russulales</taxon>
        <taxon>Lachnocladiaceae</taxon>
        <taxon>Vararia</taxon>
    </lineage>
</organism>
<dbReference type="Proteomes" id="UP000814128">
    <property type="component" value="Unassembled WGS sequence"/>
</dbReference>
<sequence>MFAARQATDAPVDKGVRGLDVTFTALSDRAIYFEEEASMTVDIGDRVGQFYSEAILSRRGPLAKVWLAAHMERKLSKQQALQTDIEETVEVIVGQEIEVMALRLSGQLLLGVVRIYSRKAKYLLDDCNEALLKLKTAFRPGVVDMTEEQLNASSNAITLQPGGLDLDVLLPDMDWGVDFQDRVVQPQGHHVARQADITLADDELAYAMSDHGLDPDLGLPDGIGSQDFEIDLGLDMADGPLTPAPASSVRAPSEDSMSIGVGRDAATSRAPRQSLGSRFLGEQDVDMDVFSHHSRQPSREPDAFGFGDDFGVADFGGDMNIDLGLDLENPEQEDMTIAKTPEQTHSRASTPLSPPPVTPPAIDVAGDVTIADAETAPAPTTPPVPVSTKKRHQQKQVIDDHTELQKGKQRGGLGTQDVSAIVHDPRYLARSPLVERLLEIRADPLSHFLPVTTTPAGTFFNAGPPGMAPELQELFLRPVPTHGLSKRRGATPEKPASKRQRIEEPAPELELELEVEQPRGGSVAPSVGPVLGSMRGGSAVPGFGFEDAPVPYDEFEIGGPGFGEGADVSLPSRERASSRAPSELTRMSTPGVDEEGEGRETFADAECPIAEFDARGVSQATDTLGSDGKGYSKHTVKALRILRRGLEPSPEQSDEEKMVSFNQMATKATRRAAAGFFFELLVLGSRDCVRLKQAMPYGNIEVRAKDRLWEQGRHSSMVESSSQIGSRFESSSVLGSSS</sequence>
<keyword evidence="2" id="KW-1185">Reference proteome</keyword>
<comment type="caution">
    <text evidence="1">The sequence shown here is derived from an EMBL/GenBank/DDBJ whole genome shotgun (WGS) entry which is preliminary data.</text>
</comment>